<evidence type="ECO:0008006" key="5">
    <source>
        <dbReference type="Google" id="ProtNLM"/>
    </source>
</evidence>
<evidence type="ECO:0000313" key="4">
    <source>
        <dbReference type="Proteomes" id="UP000053259"/>
    </source>
</evidence>
<protein>
    <recommendedName>
        <fullName evidence="5">BZIP domain-containing protein</fullName>
    </recommendedName>
</protein>
<keyword evidence="4" id="KW-1185">Reference proteome</keyword>
<evidence type="ECO:0000313" key="3">
    <source>
        <dbReference type="EMBL" id="KIV99684.1"/>
    </source>
</evidence>
<organism evidence="3 4">
    <name type="scientific">Verruconis gallopava</name>
    <dbReference type="NCBI Taxonomy" id="253628"/>
    <lineage>
        <taxon>Eukaryota</taxon>
        <taxon>Fungi</taxon>
        <taxon>Dikarya</taxon>
        <taxon>Ascomycota</taxon>
        <taxon>Pezizomycotina</taxon>
        <taxon>Dothideomycetes</taxon>
        <taxon>Pleosporomycetidae</taxon>
        <taxon>Venturiales</taxon>
        <taxon>Sympoventuriaceae</taxon>
        <taxon>Verruconis</taxon>
    </lineage>
</organism>
<dbReference type="CDD" id="cd14688">
    <property type="entry name" value="bZIP_YAP"/>
    <property type="match status" value="1"/>
</dbReference>
<feature type="region of interest" description="Disordered" evidence="2">
    <location>
        <begin position="96"/>
        <end position="115"/>
    </location>
</feature>
<dbReference type="VEuPathDB" id="FungiDB:PV09_08675"/>
<reference evidence="3 4" key="1">
    <citation type="submission" date="2015-01" db="EMBL/GenBank/DDBJ databases">
        <title>The Genome Sequence of Ochroconis gallopava CBS43764.</title>
        <authorList>
            <consortium name="The Broad Institute Genomics Platform"/>
            <person name="Cuomo C."/>
            <person name="de Hoog S."/>
            <person name="Gorbushina A."/>
            <person name="Stielow B."/>
            <person name="Teixiera M."/>
            <person name="Abouelleil A."/>
            <person name="Chapman S.B."/>
            <person name="Priest M."/>
            <person name="Young S.K."/>
            <person name="Wortman J."/>
            <person name="Nusbaum C."/>
            <person name="Birren B."/>
        </authorList>
    </citation>
    <scope>NUCLEOTIDE SEQUENCE [LARGE SCALE GENOMIC DNA]</scope>
    <source>
        <strain evidence="3 4">CBS 43764</strain>
    </source>
</reference>
<dbReference type="PANTHER" id="PTHR37012:SF2">
    <property type="entry name" value="BZIP DOMAIN-CONTAINING PROTEIN-RELATED"/>
    <property type="match status" value="1"/>
</dbReference>
<dbReference type="Proteomes" id="UP000053259">
    <property type="component" value="Unassembled WGS sequence"/>
</dbReference>
<dbReference type="RefSeq" id="XP_016209554.1">
    <property type="nucleotide sequence ID" value="XM_016362612.1"/>
</dbReference>
<dbReference type="PANTHER" id="PTHR37012">
    <property type="entry name" value="B-ZIP TRANSCRIPTION FACTOR (EUROFUNG)-RELATED"/>
    <property type="match status" value="1"/>
</dbReference>
<proteinExistence type="predicted"/>
<dbReference type="HOGENOM" id="CLU_020925_1_1_1"/>
<feature type="region of interest" description="Disordered" evidence="2">
    <location>
        <begin position="201"/>
        <end position="224"/>
    </location>
</feature>
<keyword evidence="1" id="KW-0175">Coiled coil</keyword>
<sequence length="511" mass="57337">MAGSISTSQRRSRAVATLTEAQIQHKRDIDRKAQRAFRQRTKDCISKLEQENAHMRETFKNREAALEHQIQVLREQNQALVKSLESILGLASTTLRGSSDDNAMREDSHLEEQHSEEQQICTMNSPIVQTTDSMLVNDHGRLSAIEFNTGHAGDDGISYPSNDEPDHSPKQNILNCFTYGMPPSGLAPSSSDVMAARSPASERFSPRNTDAETNLRENHGQSGHEEVSIYQASVATPLAVQRTHSVDEIVDVQISSLPLQNTKEGHIQNNGAIAIPTPSSLSTVGHRSFAEESPKHPKHGVFTAIPPFAPSVCPLDDILHNFLSSRRAMLADGVPMDAVVGPTRPSVKKLRNPENKEALHSLEELMSDVLSTYLQVKTPEKMAFFWIMNQTMRWMVSRTKESYMYMPNWLRPTATQITVPHAIWITNLPWPGVRDLLIENPEDYPYEAVGKWYTENVSINWNFDVLDAVDEVGGAERLHSIFEKHLRNLNNWTVTPAFLERFPAMVPLIHG</sequence>
<dbReference type="Pfam" id="PF11905">
    <property type="entry name" value="DUF3425"/>
    <property type="match status" value="1"/>
</dbReference>
<name>A0A0D2A046_9PEZI</name>
<evidence type="ECO:0000256" key="1">
    <source>
        <dbReference type="SAM" id="Coils"/>
    </source>
</evidence>
<dbReference type="InParanoid" id="A0A0D2A046"/>
<dbReference type="AlphaFoldDB" id="A0A0D2A046"/>
<feature type="compositionally biased region" description="Basic and acidic residues" evidence="2">
    <location>
        <begin position="209"/>
        <end position="224"/>
    </location>
</feature>
<evidence type="ECO:0000256" key="2">
    <source>
        <dbReference type="SAM" id="MobiDB-lite"/>
    </source>
</evidence>
<dbReference type="InterPro" id="IPR021833">
    <property type="entry name" value="DUF3425"/>
</dbReference>
<dbReference type="GeneID" id="27316648"/>
<dbReference type="EMBL" id="KN847573">
    <property type="protein sequence ID" value="KIV99684.1"/>
    <property type="molecule type" value="Genomic_DNA"/>
</dbReference>
<accession>A0A0D2A046</accession>
<gene>
    <name evidence="3" type="ORF">PV09_08675</name>
</gene>
<feature type="coiled-coil region" evidence="1">
    <location>
        <begin position="45"/>
        <end position="83"/>
    </location>
</feature>
<dbReference type="Gene3D" id="1.20.5.170">
    <property type="match status" value="1"/>
</dbReference>
<feature type="compositionally biased region" description="Basic and acidic residues" evidence="2">
    <location>
        <begin position="98"/>
        <end position="115"/>
    </location>
</feature>
<dbReference type="OrthoDB" id="2985014at2759"/>